<dbReference type="Pfam" id="PF00898">
    <property type="entry name" value="Orbi_VP2"/>
    <property type="match status" value="1"/>
</dbReference>
<keyword evidence="7" id="KW-0175">Coiled coil</keyword>
<feature type="coiled-coil region" evidence="7">
    <location>
        <begin position="267"/>
        <end position="332"/>
    </location>
</feature>
<dbReference type="GO" id="GO:0039625">
    <property type="term" value="C:viral inner capsid"/>
    <property type="evidence" value="ECO:0007669"/>
    <property type="project" value="UniProtKB-KW"/>
</dbReference>
<evidence type="ECO:0000256" key="4">
    <source>
        <dbReference type="ARBA" id="ARBA00022561"/>
    </source>
</evidence>
<dbReference type="EMBL" id="KF668548">
    <property type="protein sequence ID" value="AGZ91900.1"/>
    <property type="molecule type" value="Genomic_RNA"/>
</dbReference>
<sequence>MTTEFTIAVAKIDEKLCHEALFNDYDIVIDTSKKANLDTNGRWEMNQESARRNIYMWGTDQLIDNAIKGKPGAESYLSIANNIDSVLGELNDENLENRDKIQNQVSQELKWAMNMQSQEWKIDGRKRPIIECKYGSIYAQDHHFESMIFYRSAIPKDKCSHLYLNEFNECIYSDLHHIVQNTIYLIDYTFKVKCVENKPYRYPIGVIFPYKQIKRTEYDDKGRKENCFRNNFNIYEKDEMFGKKEIYISKDVESDDLNNYNIGYDRLESLKNQLIKINNEIMEYQQVINNSRHELSDDNIIYKAINSKKLEKEEIKNEIMNLNDDKSQCNKVNVEYKSIDSNKMNFYPSIDKDYELKDSRLNSDVDATHVFNGAYEYAMLKQITNDGKLSDFQPKINMDSYKTADEIQQRYDSIENQFANSEGKWLDIKRSTMAFYYLNNDVISGYGPLKVEGSLTSNKMEDMRKDSNYEDLVNLLEHGGVPEKHINALKLCKLFTKYSMDHSNNQIQFKNDDDICRKFRNSLNTLFNQKVEHEMASISTIHKNGWTVHPINTKAFENINKESVSDQKKNVAKLGILISQVYGGYVDNNCPIHALRGGMMYANSFYGDVYTLLRKTFRWDINKTENNMGWKVPSKNVKIRPMVRRNVYENNFVRGRAGVCWNIYWNNLLTVDVDHGYPHFQEESKFIQSSFDSGKVNRFYQDMLNANKWDDVHTELDALLDYKAQFYIKDIQSDFYLDDKDILVTPSYYGEQIYYNVISNCNYKCVATNTYKTTDDKNEFKHTAAQRLLAPDNWFRPFQKEYDGALICQGQAIYTTQQLRGRLERTYIDTIGRDENFREFIKCTEKEIIDVECPITFPNKYIPWKFFSQLFSLYINFMPFHIREEKQKKLGRIKIYPEIQMYDIDYNVTSIYAGIYRIFIYGYNAKNLKNNRDIYLFLRNYQKAQGEERLYLLNKMIPQLYNVMCNHKDNSVDKFFIINFLFLLSGVNINSVVNNETYVPICYCRSSNILITSIKLISSNMKNSCSSYFPYLSRFFGLRQHKNWSNANELLINIRDKAINYYIGEVVITISKELEICQTKQQNIAMWVGSKCGGVSERVLFFQAITYPKAAYMLIVIGDENMDYDDVVRDVRYNYQTSFESCKGIVLCKVLNDNILDFKVIGTLKVRKMIRNFWGLTHDMLLVKSVGDIFGNAHIVTKLMNI</sequence>
<protein>
    <recommendedName>
        <fullName evidence="3">Outer capsid protein VP2</fullName>
    </recommendedName>
</protein>
<organism evidence="8 9">
    <name type="scientific">Changuinola virus</name>
    <dbReference type="NCBI Taxonomy" id="40052"/>
    <lineage>
        <taxon>Viruses</taxon>
        <taxon>Riboviria</taxon>
        <taxon>Orthornavirae</taxon>
        <taxon>Duplornaviricota</taxon>
        <taxon>Resentoviricetes</taxon>
        <taxon>Reovirales</taxon>
        <taxon>Sedoreoviridae</taxon>
        <taxon>Orbivirus</taxon>
        <taxon>Orbivirus changuinolaense</taxon>
    </lineage>
</organism>
<evidence type="ECO:0000313" key="9">
    <source>
        <dbReference type="Proteomes" id="UP000130140"/>
    </source>
</evidence>
<dbReference type="GO" id="GO:0005198">
    <property type="term" value="F:structural molecule activity"/>
    <property type="evidence" value="ECO:0007669"/>
    <property type="project" value="InterPro"/>
</dbReference>
<accession>U5YIC7</accession>
<proteinExistence type="inferred from homology"/>
<gene>
    <name evidence="8" type="ORF">CGLV_VP2</name>
</gene>
<dbReference type="Proteomes" id="UP000130140">
    <property type="component" value="Genome"/>
</dbReference>
<keyword evidence="6" id="KW-1153">Inner capsid protein</keyword>
<reference evidence="8 9" key="1">
    <citation type="journal article" date="2014" name="J. Gen. Virol.">
        <title>Genetic and biological characterization of selected Changuinola viruses (Reoviridae, Orbivirus) from Brazil.</title>
        <authorList>
            <person name="Silva S.P."/>
            <person name="Dilcher M."/>
            <person name="Weber F."/>
            <person name="Hufert F.T."/>
            <person name="Weidmann M."/>
            <person name="Cardoso J.F."/>
            <person name="Carvalho V.L."/>
            <person name="Chiang J.O."/>
            <person name="Martins L.C."/>
            <person name="Lima C.P."/>
            <person name="Da Silva D.E."/>
            <person name="Vianez-Junior J.L."/>
            <person name="Popov V.L."/>
            <person name="Travassos da Rosa A.P."/>
            <person name="Tesh R.B."/>
            <person name="Vasconcelos P.F."/>
            <person name="Nunes M.R."/>
        </authorList>
    </citation>
    <scope>NUCLEOTIDE SEQUENCE [LARGE SCALE GENOMIC DNA]</scope>
    <source>
        <strain evidence="8">CGLV/BE AR 397956</strain>
    </source>
</reference>
<evidence type="ECO:0000256" key="3">
    <source>
        <dbReference type="ARBA" id="ARBA00015347"/>
    </source>
</evidence>
<evidence type="ECO:0000256" key="1">
    <source>
        <dbReference type="ARBA" id="ARBA00004328"/>
    </source>
</evidence>
<keyword evidence="4" id="KW-0167">Capsid protein</keyword>
<evidence type="ECO:0000313" key="8">
    <source>
        <dbReference type="EMBL" id="AGZ91900.1"/>
    </source>
</evidence>
<comment type="subcellular location">
    <subcellularLocation>
        <location evidence="1">Virion</location>
    </subcellularLocation>
</comment>
<name>U5YIC7_9REOV</name>
<evidence type="ECO:0000256" key="2">
    <source>
        <dbReference type="ARBA" id="ARBA00008722"/>
    </source>
</evidence>
<keyword evidence="5" id="KW-0946">Virion</keyword>
<comment type="similarity">
    <text evidence="2">Belongs to the orbivirus VP2 family.</text>
</comment>
<evidence type="ECO:0000256" key="5">
    <source>
        <dbReference type="ARBA" id="ARBA00022844"/>
    </source>
</evidence>
<evidence type="ECO:0000256" key="7">
    <source>
        <dbReference type="SAM" id="Coils"/>
    </source>
</evidence>
<evidence type="ECO:0000256" key="6">
    <source>
        <dbReference type="ARBA" id="ARBA00022996"/>
    </source>
</evidence>
<dbReference type="InterPro" id="IPR001742">
    <property type="entry name" value="Capsid_VP2_Orbivir"/>
</dbReference>